<dbReference type="OrthoDB" id="10262656at2759"/>
<evidence type="ECO:0000256" key="8">
    <source>
        <dbReference type="SAM" id="Phobius"/>
    </source>
</evidence>
<feature type="transmembrane region" description="Helical" evidence="8">
    <location>
        <begin position="297"/>
        <end position="319"/>
    </location>
</feature>
<dbReference type="Pfam" id="PF07690">
    <property type="entry name" value="MFS_1"/>
    <property type="match status" value="1"/>
</dbReference>
<feature type="region of interest" description="Disordered" evidence="7">
    <location>
        <begin position="436"/>
        <end position="487"/>
    </location>
</feature>
<keyword evidence="4 8" id="KW-0812">Transmembrane</keyword>
<keyword evidence="2" id="KW-0813">Transport</keyword>
<feature type="transmembrane region" description="Helical" evidence="8">
    <location>
        <begin position="46"/>
        <end position="64"/>
    </location>
</feature>
<keyword evidence="11" id="KW-1185">Reference proteome</keyword>
<evidence type="ECO:0000256" key="5">
    <source>
        <dbReference type="ARBA" id="ARBA00022989"/>
    </source>
</evidence>
<evidence type="ECO:0000256" key="3">
    <source>
        <dbReference type="ARBA" id="ARBA00022475"/>
    </source>
</evidence>
<evidence type="ECO:0000256" key="7">
    <source>
        <dbReference type="SAM" id="MobiDB-lite"/>
    </source>
</evidence>
<dbReference type="PANTHER" id="PTHR23517">
    <property type="entry name" value="RESISTANCE PROTEIN MDTM, PUTATIVE-RELATED-RELATED"/>
    <property type="match status" value="1"/>
</dbReference>
<feature type="compositionally biased region" description="Low complexity" evidence="7">
    <location>
        <begin position="457"/>
        <end position="466"/>
    </location>
</feature>
<evidence type="ECO:0000256" key="2">
    <source>
        <dbReference type="ARBA" id="ARBA00022448"/>
    </source>
</evidence>
<dbReference type="InterPro" id="IPR011701">
    <property type="entry name" value="MFS"/>
</dbReference>
<organism evidence="10 11">
    <name type="scientific">Blastocystis sp. subtype 1 (strain ATCC 50177 / NandII)</name>
    <dbReference type="NCBI Taxonomy" id="478820"/>
    <lineage>
        <taxon>Eukaryota</taxon>
        <taxon>Sar</taxon>
        <taxon>Stramenopiles</taxon>
        <taxon>Bigyra</taxon>
        <taxon>Opalozoa</taxon>
        <taxon>Opalinata</taxon>
        <taxon>Blastocystidae</taxon>
        <taxon>Blastocystis</taxon>
    </lineage>
</organism>
<dbReference type="GO" id="GO:0005886">
    <property type="term" value="C:plasma membrane"/>
    <property type="evidence" value="ECO:0007669"/>
    <property type="project" value="UniProtKB-SubCell"/>
</dbReference>
<name>A0A196SDZ4_BLAHN</name>
<comment type="subcellular location">
    <subcellularLocation>
        <location evidence="1">Cell membrane</location>
        <topology evidence="1">Multi-pass membrane protein</topology>
    </subcellularLocation>
</comment>
<dbReference type="EMBL" id="LXWW01000255">
    <property type="protein sequence ID" value="OAO14357.1"/>
    <property type="molecule type" value="Genomic_DNA"/>
</dbReference>
<feature type="transmembrane region" description="Helical" evidence="8">
    <location>
        <begin position="70"/>
        <end position="89"/>
    </location>
</feature>
<evidence type="ECO:0000256" key="4">
    <source>
        <dbReference type="ARBA" id="ARBA00022692"/>
    </source>
</evidence>
<dbReference type="AlphaFoldDB" id="A0A196SDZ4"/>
<dbReference type="SUPFAM" id="SSF103473">
    <property type="entry name" value="MFS general substrate transporter"/>
    <property type="match status" value="1"/>
</dbReference>
<dbReference type="InterPro" id="IPR005829">
    <property type="entry name" value="Sugar_transporter_CS"/>
</dbReference>
<feature type="transmembrane region" description="Helical" evidence="8">
    <location>
        <begin position="365"/>
        <end position="385"/>
    </location>
</feature>
<protein>
    <submittedName>
        <fullName evidence="10">MFS transporter, tetracycline efflux</fullName>
    </submittedName>
</protein>
<keyword evidence="3" id="KW-1003">Cell membrane</keyword>
<dbReference type="InterPro" id="IPR001958">
    <property type="entry name" value="Tet-R_TetA/multi-R_MdtG-like"/>
</dbReference>
<evidence type="ECO:0000256" key="6">
    <source>
        <dbReference type="ARBA" id="ARBA00023136"/>
    </source>
</evidence>
<dbReference type="PRINTS" id="PR01035">
    <property type="entry name" value="TCRTETA"/>
</dbReference>
<dbReference type="InterPro" id="IPR020846">
    <property type="entry name" value="MFS_dom"/>
</dbReference>
<dbReference type="PROSITE" id="PS50850">
    <property type="entry name" value="MFS"/>
    <property type="match status" value="1"/>
</dbReference>
<feature type="transmembrane region" description="Helical" evidence="8">
    <location>
        <begin position="391"/>
        <end position="411"/>
    </location>
</feature>
<keyword evidence="6 8" id="KW-0472">Membrane</keyword>
<proteinExistence type="predicted"/>
<evidence type="ECO:0000313" key="10">
    <source>
        <dbReference type="EMBL" id="OAO14357.1"/>
    </source>
</evidence>
<gene>
    <name evidence="10" type="ORF">AV274_3947</name>
</gene>
<keyword evidence="5 8" id="KW-1133">Transmembrane helix</keyword>
<dbReference type="InterPro" id="IPR036259">
    <property type="entry name" value="MFS_trans_sf"/>
</dbReference>
<dbReference type="GO" id="GO:0022857">
    <property type="term" value="F:transmembrane transporter activity"/>
    <property type="evidence" value="ECO:0007669"/>
    <property type="project" value="InterPro"/>
</dbReference>
<accession>A0A196SDZ4</accession>
<evidence type="ECO:0000256" key="1">
    <source>
        <dbReference type="ARBA" id="ARBA00004651"/>
    </source>
</evidence>
<feature type="transmembrane region" description="Helical" evidence="8">
    <location>
        <begin position="325"/>
        <end position="344"/>
    </location>
</feature>
<dbReference type="PANTHER" id="PTHR23517:SF3">
    <property type="entry name" value="INTEGRAL MEMBRANE TRANSPORT PROTEIN"/>
    <property type="match status" value="1"/>
</dbReference>
<sequence>MLSASAKKNLFLGYATVFFDVLGYSLITPILPFLSKEMNATDFEQGLLFSGYALSQALSLWFMGMGSDYYGRKLFFMLSLLGSTFGSIFQGLSSNILQLNIWRFITGLLAGSPIVTQALIADCTSVEDRNKYLAINESVISAACVLGPALGGILGGISLSLPLLVAGGTAGVALLFAAIFMEETNPDVKEIYQLKKTRKGKSAEEQAQIDAKIHSMREAIRKSRNSIHVTPTKTMVYCFVLEFCNRWALNAFNSRYGSFLLDKFNVSSGTFSYIMCAQSALLCIQQGWLYGIVVRSWHVPIIVVALCGMIVQGVSYVLLAASSSLGWSIVGAIFLMLGFGFVTPTSSSIISTTNKPEIQGKVLSWNNLCSQGAFILCPVAMSTVYTYSHEGAFYASILFVVLALVAISLLMKMPNAYELGRPKKATLPVVVVNDGDMKKEASPSQPNEAEEKSNQASVEEQNNQVSVEEKKPDTPSSQQNEVEKVAA</sequence>
<feature type="transmembrane region" description="Helical" evidence="8">
    <location>
        <begin position="161"/>
        <end position="181"/>
    </location>
</feature>
<evidence type="ECO:0000259" key="9">
    <source>
        <dbReference type="PROSITE" id="PS50850"/>
    </source>
</evidence>
<feature type="transmembrane region" description="Helical" evidence="8">
    <location>
        <begin position="12"/>
        <end position="34"/>
    </location>
</feature>
<dbReference type="Gene3D" id="1.20.1250.20">
    <property type="entry name" value="MFS general substrate transporter like domains"/>
    <property type="match status" value="1"/>
</dbReference>
<feature type="domain" description="Major facilitator superfamily (MFS) profile" evidence="9">
    <location>
        <begin position="9"/>
        <end position="415"/>
    </location>
</feature>
<feature type="transmembrane region" description="Helical" evidence="8">
    <location>
        <begin position="132"/>
        <end position="154"/>
    </location>
</feature>
<dbReference type="PROSITE" id="PS00216">
    <property type="entry name" value="SUGAR_TRANSPORT_1"/>
    <property type="match status" value="1"/>
</dbReference>
<reference evidence="10 11" key="1">
    <citation type="submission" date="2016-05" db="EMBL/GenBank/DDBJ databases">
        <title>Nuclear genome of Blastocystis sp. subtype 1 NandII.</title>
        <authorList>
            <person name="Gentekaki E."/>
            <person name="Curtis B."/>
            <person name="Stairs C."/>
            <person name="Eme L."/>
            <person name="Herman E."/>
            <person name="Klimes V."/>
            <person name="Arias M.C."/>
            <person name="Elias M."/>
            <person name="Hilliou F."/>
            <person name="Klute M."/>
            <person name="Malik S.-B."/>
            <person name="Pightling A."/>
            <person name="Rachubinski R."/>
            <person name="Salas D."/>
            <person name="Schlacht A."/>
            <person name="Suga H."/>
            <person name="Archibald J."/>
            <person name="Ball S.G."/>
            <person name="Clark G."/>
            <person name="Dacks J."/>
            <person name="Van Der Giezen M."/>
            <person name="Tsaousis A."/>
            <person name="Roger A."/>
        </authorList>
    </citation>
    <scope>NUCLEOTIDE SEQUENCE [LARGE SCALE GENOMIC DNA]</scope>
    <source>
        <strain evidence="11">ATCC 50177 / NandII</strain>
    </source>
</reference>
<dbReference type="CDD" id="cd17325">
    <property type="entry name" value="MFS_MdtG_SLC18_like"/>
    <property type="match status" value="1"/>
</dbReference>
<dbReference type="Proteomes" id="UP000078348">
    <property type="component" value="Unassembled WGS sequence"/>
</dbReference>
<comment type="caution">
    <text evidence="10">The sequence shown here is derived from an EMBL/GenBank/DDBJ whole genome shotgun (WGS) entry which is preliminary data.</text>
</comment>
<evidence type="ECO:0000313" key="11">
    <source>
        <dbReference type="Proteomes" id="UP000078348"/>
    </source>
</evidence>
<dbReference type="InterPro" id="IPR050171">
    <property type="entry name" value="MFS_Transporters"/>
</dbReference>